<comment type="caution">
    <text evidence="6">The sequence shown here is derived from an EMBL/GenBank/DDBJ whole genome shotgun (WGS) entry which is preliminary data.</text>
</comment>
<accession>A0A0L7LJY0</accession>
<dbReference type="GO" id="GO:0016301">
    <property type="term" value="F:kinase activity"/>
    <property type="evidence" value="ECO:0007669"/>
    <property type="project" value="UniProtKB-KW"/>
</dbReference>
<dbReference type="Pfam" id="PF00027">
    <property type="entry name" value="cNMP_binding"/>
    <property type="match status" value="1"/>
</dbReference>
<dbReference type="Gene3D" id="2.60.120.10">
    <property type="entry name" value="Jelly Rolls"/>
    <property type="match status" value="1"/>
</dbReference>
<dbReference type="EMBL" id="JTDY01000898">
    <property type="protein sequence ID" value="KOB75511.1"/>
    <property type="molecule type" value="Genomic_DNA"/>
</dbReference>
<evidence type="ECO:0000256" key="2">
    <source>
        <dbReference type="ARBA" id="ARBA00022566"/>
    </source>
</evidence>
<reference evidence="6 7" key="1">
    <citation type="journal article" date="2015" name="Genome Biol. Evol.">
        <title>The genome of winter moth (Operophtera brumata) provides a genomic perspective on sexual dimorphism and phenology.</title>
        <authorList>
            <person name="Derks M.F."/>
            <person name="Smit S."/>
            <person name="Salis L."/>
            <person name="Schijlen E."/>
            <person name="Bossers A."/>
            <person name="Mateman C."/>
            <person name="Pijl A.S."/>
            <person name="de Ridder D."/>
            <person name="Groenen M.A."/>
            <person name="Visser M.E."/>
            <person name="Megens H.J."/>
        </authorList>
    </citation>
    <scope>NUCLEOTIDE SEQUENCE [LARGE SCALE GENOMIC DNA]</scope>
    <source>
        <strain evidence="6">WM2013NL</strain>
        <tissue evidence="6">Head and thorax</tissue>
    </source>
</reference>
<dbReference type="Proteomes" id="UP000037510">
    <property type="component" value="Unassembled WGS sequence"/>
</dbReference>
<evidence type="ECO:0000256" key="4">
    <source>
        <dbReference type="SAM" id="MobiDB-lite"/>
    </source>
</evidence>
<evidence type="ECO:0000313" key="7">
    <source>
        <dbReference type="Proteomes" id="UP000037510"/>
    </source>
</evidence>
<evidence type="ECO:0000313" key="6">
    <source>
        <dbReference type="EMBL" id="KOB75511.1"/>
    </source>
</evidence>
<dbReference type="SUPFAM" id="SSF51206">
    <property type="entry name" value="cAMP-binding domain-like"/>
    <property type="match status" value="1"/>
</dbReference>
<keyword evidence="7" id="KW-1185">Reference proteome</keyword>
<dbReference type="InterPro" id="IPR014710">
    <property type="entry name" value="RmlC-like_jellyroll"/>
</dbReference>
<name>A0A0L7LJY0_OPEBR</name>
<dbReference type="PROSITE" id="PS50042">
    <property type="entry name" value="CNMP_BINDING_3"/>
    <property type="match status" value="1"/>
</dbReference>
<keyword evidence="6" id="KW-0808">Transferase</keyword>
<organism evidence="6 7">
    <name type="scientific">Operophtera brumata</name>
    <name type="common">Winter moth</name>
    <name type="synonym">Phalaena brumata</name>
    <dbReference type="NCBI Taxonomy" id="104452"/>
    <lineage>
        <taxon>Eukaryota</taxon>
        <taxon>Metazoa</taxon>
        <taxon>Ecdysozoa</taxon>
        <taxon>Arthropoda</taxon>
        <taxon>Hexapoda</taxon>
        <taxon>Insecta</taxon>
        <taxon>Pterygota</taxon>
        <taxon>Neoptera</taxon>
        <taxon>Endopterygota</taxon>
        <taxon>Lepidoptera</taxon>
        <taxon>Glossata</taxon>
        <taxon>Ditrysia</taxon>
        <taxon>Geometroidea</taxon>
        <taxon>Geometridae</taxon>
        <taxon>Larentiinae</taxon>
        <taxon>Operophtera</taxon>
    </lineage>
</organism>
<dbReference type="GO" id="GO:0030552">
    <property type="term" value="F:cAMP binding"/>
    <property type="evidence" value="ECO:0007669"/>
    <property type="project" value="UniProtKB-KW"/>
</dbReference>
<feature type="domain" description="Cyclic nucleotide-binding" evidence="5">
    <location>
        <begin position="1"/>
        <end position="47"/>
    </location>
</feature>
<dbReference type="STRING" id="104452.A0A0L7LJY0"/>
<dbReference type="GO" id="GO:0034236">
    <property type="term" value="F:protein kinase A catalytic subunit binding"/>
    <property type="evidence" value="ECO:0007669"/>
    <property type="project" value="TreeGrafter"/>
</dbReference>
<dbReference type="PANTHER" id="PTHR11635">
    <property type="entry name" value="CAMP-DEPENDENT PROTEIN KINASE REGULATORY CHAIN"/>
    <property type="match status" value="1"/>
</dbReference>
<gene>
    <name evidence="6" type="ORF">OBRU01_06087</name>
</gene>
<feature type="non-terminal residue" evidence="6">
    <location>
        <position position="1"/>
    </location>
</feature>
<evidence type="ECO:0000256" key="1">
    <source>
        <dbReference type="ARBA" id="ARBA00005753"/>
    </source>
</evidence>
<evidence type="ECO:0000256" key="3">
    <source>
        <dbReference type="ARBA" id="ARBA00023149"/>
    </source>
</evidence>
<dbReference type="InterPro" id="IPR000595">
    <property type="entry name" value="cNMP-bd_dom"/>
</dbReference>
<keyword evidence="2" id="KW-0547">Nucleotide-binding</keyword>
<proteinExistence type="inferred from homology"/>
<dbReference type="PANTHER" id="PTHR11635:SF152">
    <property type="entry name" value="CAMP-DEPENDENT PROTEIN KINASE TYPE I REGULATORY SUBUNIT-RELATED"/>
    <property type="match status" value="1"/>
</dbReference>
<keyword evidence="2" id="KW-0116">cAMP-binding</keyword>
<evidence type="ECO:0000259" key="5">
    <source>
        <dbReference type="PROSITE" id="PS50042"/>
    </source>
</evidence>
<dbReference type="CDD" id="cd00038">
    <property type="entry name" value="CAP_ED"/>
    <property type="match status" value="1"/>
</dbReference>
<dbReference type="PROSITE" id="PS00889">
    <property type="entry name" value="CNMP_BINDING_2"/>
    <property type="match status" value="1"/>
</dbReference>
<keyword evidence="6" id="KW-0418">Kinase</keyword>
<dbReference type="InterPro" id="IPR018490">
    <property type="entry name" value="cNMP-bd_dom_sf"/>
</dbReference>
<dbReference type="InterPro" id="IPR050503">
    <property type="entry name" value="cAMP-dep_PK_reg_su-like"/>
</dbReference>
<sequence>VLVNGETVTTIGEGGSFGELALIYGTPRAATVRARTSLKLWGLDRDSHGGGATTAWRRGRRGRERRRRGRPARPLRLLRRDRAAAGQTARRHRNTYKSKLYGCQ</sequence>
<dbReference type="InterPro" id="IPR018488">
    <property type="entry name" value="cNMP-bd_CS"/>
</dbReference>
<feature type="region of interest" description="Disordered" evidence="4">
    <location>
        <begin position="49"/>
        <end position="104"/>
    </location>
</feature>
<dbReference type="GO" id="GO:0005952">
    <property type="term" value="C:cAMP-dependent protein kinase complex"/>
    <property type="evidence" value="ECO:0007669"/>
    <property type="project" value="InterPro"/>
</dbReference>
<comment type="similarity">
    <text evidence="1">Belongs to the cAMP-dependent kinase regulatory chain family.</text>
</comment>
<dbReference type="GO" id="GO:0005829">
    <property type="term" value="C:cytosol"/>
    <property type="evidence" value="ECO:0007669"/>
    <property type="project" value="TreeGrafter"/>
</dbReference>
<dbReference type="AlphaFoldDB" id="A0A0L7LJY0"/>
<protein>
    <submittedName>
        <fullName evidence="6">Putative cAMP-dependent protein kinase regulatory chain type I</fullName>
    </submittedName>
</protein>
<feature type="compositionally biased region" description="Basic residues" evidence="4">
    <location>
        <begin position="57"/>
        <end position="77"/>
    </location>
</feature>
<dbReference type="GO" id="GO:0004862">
    <property type="term" value="F:cAMP-dependent protein kinase inhibitor activity"/>
    <property type="evidence" value="ECO:0007669"/>
    <property type="project" value="TreeGrafter"/>
</dbReference>
<keyword evidence="3" id="KW-0114">cAMP</keyword>